<dbReference type="STRING" id="6313.A0A0K0CYM0"/>
<proteinExistence type="predicted"/>
<feature type="region of interest" description="Disordered" evidence="5">
    <location>
        <begin position="738"/>
        <end position="761"/>
    </location>
</feature>
<dbReference type="GO" id="GO:0030864">
    <property type="term" value="C:cortical actin cytoskeleton"/>
    <property type="evidence" value="ECO:0007669"/>
    <property type="project" value="TreeGrafter"/>
</dbReference>
<dbReference type="SUPFAM" id="SSF50044">
    <property type="entry name" value="SH3-domain"/>
    <property type="match status" value="1"/>
</dbReference>
<dbReference type="InterPro" id="IPR001452">
    <property type="entry name" value="SH3_domain"/>
</dbReference>
<dbReference type="GO" id="GO:0030427">
    <property type="term" value="C:site of polarized growth"/>
    <property type="evidence" value="ECO:0007669"/>
    <property type="project" value="TreeGrafter"/>
</dbReference>
<dbReference type="PANTHER" id="PTHR10829:SF23">
    <property type="entry name" value="CORTACTIN, ISOFORM A"/>
    <property type="match status" value="1"/>
</dbReference>
<evidence type="ECO:0000313" key="8">
    <source>
        <dbReference type="WBParaSite" id="ACAC_0000274901-mRNA-1"/>
    </source>
</evidence>
<dbReference type="GO" id="GO:0051015">
    <property type="term" value="F:actin filament binding"/>
    <property type="evidence" value="ECO:0007669"/>
    <property type="project" value="TreeGrafter"/>
</dbReference>
<feature type="region of interest" description="Disordered" evidence="5">
    <location>
        <begin position="462"/>
        <end position="487"/>
    </location>
</feature>
<dbReference type="InterPro" id="IPR036028">
    <property type="entry name" value="SH3-like_dom_sf"/>
</dbReference>
<dbReference type="Pfam" id="PF00018">
    <property type="entry name" value="SH3_1"/>
    <property type="match status" value="1"/>
</dbReference>
<dbReference type="GO" id="GO:0005886">
    <property type="term" value="C:plasma membrane"/>
    <property type="evidence" value="ECO:0007669"/>
    <property type="project" value="TreeGrafter"/>
</dbReference>
<evidence type="ECO:0000256" key="1">
    <source>
        <dbReference type="ARBA" id="ARBA00022443"/>
    </source>
</evidence>
<keyword evidence="3" id="KW-0677">Repeat</keyword>
<dbReference type="PROSITE" id="PS50002">
    <property type="entry name" value="SH3"/>
    <property type="match status" value="1"/>
</dbReference>
<dbReference type="GO" id="GO:0030833">
    <property type="term" value="P:regulation of actin filament polymerization"/>
    <property type="evidence" value="ECO:0007669"/>
    <property type="project" value="TreeGrafter"/>
</dbReference>
<sequence length="819" mass="92264">MTGRHLYSTSSEYQAVDSPVIPLRKELYKDMHSRQSCIQRNRQRYELTYCHTELISFILDMSLWRATIGAKPSIPPKPEKDDEWETDPDFVNDISEKASRWGAKTVEGSGHQEHFNMNDLRQEALIAEKIQQVYLTIVCNPCFVMCLQYFLQEKKLDQMPKASEGYGGKFGVMTDRMDKVGCLWRLPFDVGRSMSSINCSGILRFSKLHSTSSFKAAVSFDYKGKVEAHASQKDYSMGFGGKFGVQLDRRDKSAAGWDEKVELSKHESQKDASAGYGGRFGVQTDRKDRSAAGWDEKVELSKHESQKDAVTGYGGRFGVQTDRKDKSAAGWDERNELTKHESQTDYKKGFGGKFGVQKDRQDAAAAGWDAREQVPKHTSQTDYKQGFGGKFGIQKDRQDKSAFGYDVHDNLEKHESQTDYKKGFGGKFGVQNDRQDRSAAGFEYHERLAKHESQLINKDIDRKNDQTCGDAPMKPSKKIAGDCKQVPATETTRASELRAKFEKMATADSVDRVAAEREKRRREDDMLREQQRREEEERMRRIEEQWKKQDAEYPMDAEERRAEELANEQHHQQNLTRRSAGPAPGAVAIIPGIAKHIAPQGVVKPNLEDSHPSSPVLVPPLMKDEAARELSDSHESQIPRATVPIWELRRQPSSDDEVNNDADWEDEESNSKKNREPTGTALTNVVVAAHIEEKLPNYTPPSSAGIQRYDFVPADSDVAPNATAPPALSTRYDLPPGEEPTTAVSDVHIDGSKGPTRPPSSSLGLTAVAIYDYQKNDDDEISFEPDDIITNIEQIDAGWWRGICNGQYGLFPANYVELR</sequence>
<reference evidence="7" key="1">
    <citation type="submission" date="2012-09" db="EMBL/GenBank/DDBJ databases">
        <authorList>
            <person name="Martin A.A."/>
        </authorList>
    </citation>
    <scope>NUCLEOTIDE SEQUENCE</scope>
</reference>
<dbReference type="InterPro" id="IPR003134">
    <property type="entry name" value="Hs1_Cortactin"/>
</dbReference>
<dbReference type="PANTHER" id="PTHR10829">
    <property type="entry name" value="CORTACTIN AND DREBRIN"/>
    <property type="match status" value="1"/>
</dbReference>
<feature type="compositionally biased region" description="Basic and acidic residues" evidence="5">
    <location>
        <begin position="508"/>
        <end position="571"/>
    </location>
</feature>
<dbReference type="Proteomes" id="UP000035642">
    <property type="component" value="Unassembled WGS sequence"/>
</dbReference>
<feature type="region of interest" description="Disordered" evidence="5">
    <location>
        <begin position="508"/>
        <end position="583"/>
    </location>
</feature>
<dbReference type="PROSITE" id="PS51090">
    <property type="entry name" value="CORTACTIN"/>
    <property type="match status" value="7"/>
</dbReference>
<reference evidence="8" key="2">
    <citation type="submission" date="2017-02" db="UniProtKB">
        <authorList>
            <consortium name="WormBaseParasite"/>
        </authorList>
    </citation>
    <scope>IDENTIFICATION</scope>
</reference>
<dbReference type="PRINTS" id="PR00452">
    <property type="entry name" value="SH3DOMAIN"/>
</dbReference>
<dbReference type="CDD" id="cd11959">
    <property type="entry name" value="SH3_Cortactin"/>
    <property type="match status" value="1"/>
</dbReference>
<feature type="compositionally biased region" description="Basic and acidic residues" evidence="5">
    <location>
        <begin position="259"/>
        <end position="270"/>
    </location>
</feature>
<feature type="region of interest" description="Disordered" evidence="5">
    <location>
        <begin position="626"/>
        <end position="678"/>
    </location>
</feature>
<keyword evidence="1 4" id="KW-0728">SH3 domain</keyword>
<evidence type="ECO:0000259" key="6">
    <source>
        <dbReference type="PROSITE" id="PS50002"/>
    </source>
</evidence>
<organism evidence="7 8">
    <name type="scientific">Angiostrongylus cantonensis</name>
    <name type="common">Rat lungworm</name>
    <dbReference type="NCBI Taxonomy" id="6313"/>
    <lineage>
        <taxon>Eukaryota</taxon>
        <taxon>Metazoa</taxon>
        <taxon>Ecdysozoa</taxon>
        <taxon>Nematoda</taxon>
        <taxon>Chromadorea</taxon>
        <taxon>Rhabditida</taxon>
        <taxon>Rhabditina</taxon>
        <taxon>Rhabditomorpha</taxon>
        <taxon>Strongyloidea</taxon>
        <taxon>Metastrongylidae</taxon>
        <taxon>Angiostrongylus</taxon>
    </lineage>
</organism>
<dbReference type="GO" id="GO:0016477">
    <property type="term" value="P:cell migration"/>
    <property type="evidence" value="ECO:0007669"/>
    <property type="project" value="TreeGrafter"/>
</dbReference>
<dbReference type="Gene3D" id="2.30.30.40">
    <property type="entry name" value="SH3 Domains"/>
    <property type="match status" value="1"/>
</dbReference>
<dbReference type="Pfam" id="PF02218">
    <property type="entry name" value="HS1_rep"/>
    <property type="match status" value="7"/>
</dbReference>
<feature type="compositionally biased region" description="Basic and acidic residues" evidence="5">
    <location>
        <begin position="321"/>
        <end position="348"/>
    </location>
</feature>
<feature type="region of interest" description="Disordered" evidence="5">
    <location>
        <begin position="259"/>
        <end position="391"/>
    </location>
</feature>
<evidence type="ECO:0000256" key="3">
    <source>
        <dbReference type="ARBA" id="ARBA00022737"/>
    </source>
</evidence>
<keyword evidence="7" id="KW-1185">Reference proteome</keyword>
<protein>
    <submittedName>
        <fullName evidence="8">SH3 domain-containing protein</fullName>
    </submittedName>
</protein>
<feature type="compositionally biased region" description="Acidic residues" evidence="5">
    <location>
        <begin position="654"/>
        <end position="668"/>
    </location>
</feature>
<evidence type="ECO:0000313" key="7">
    <source>
        <dbReference type="Proteomes" id="UP000035642"/>
    </source>
</evidence>
<feature type="domain" description="SH3" evidence="6">
    <location>
        <begin position="762"/>
        <end position="819"/>
    </location>
</feature>
<dbReference type="WBParaSite" id="ACAC_0000274901-mRNA-1">
    <property type="protein sequence ID" value="ACAC_0000274901-mRNA-1"/>
    <property type="gene ID" value="ACAC_0000274901"/>
</dbReference>
<evidence type="ECO:0000256" key="2">
    <source>
        <dbReference type="ARBA" id="ARBA00022553"/>
    </source>
</evidence>
<dbReference type="GO" id="GO:0005884">
    <property type="term" value="C:actin filament"/>
    <property type="evidence" value="ECO:0007669"/>
    <property type="project" value="TreeGrafter"/>
</dbReference>
<dbReference type="InterPro" id="IPR035716">
    <property type="entry name" value="Cortactin_SH3"/>
</dbReference>
<evidence type="ECO:0000256" key="4">
    <source>
        <dbReference type="PROSITE-ProRule" id="PRU00192"/>
    </source>
</evidence>
<evidence type="ECO:0000256" key="5">
    <source>
        <dbReference type="SAM" id="MobiDB-lite"/>
    </source>
</evidence>
<keyword evidence="2" id="KW-0597">Phosphoprotein</keyword>
<accession>A0A0K0CYM0</accession>
<dbReference type="AlphaFoldDB" id="A0A0K0CYM0"/>
<feature type="compositionally biased region" description="Basic and acidic residues" evidence="5">
    <location>
        <begin position="284"/>
        <end position="307"/>
    </location>
</feature>
<dbReference type="FunFam" id="2.30.30.40:FF:000046">
    <property type="entry name" value="Drebrin-like protein isoform B"/>
    <property type="match status" value="1"/>
</dbReference>
<feature type="compositionally biased region" description="Basic and acidic residues" evidence="5">
    <location>
        <begin position="626"/>
        <end position="637"/>
    </location>
</feature>
<name>A0A0K0CYM0_ANGCA</name>
<dbReference type="SMART" id="SM00326">
    <property type="entry name" value="SH3"/>
    <property type="match status" value="1"/>
</dbReference>